<dbReference type="EC" id="6.3.5.3" evidence="1"/>
<dbReference type="GO" id="GO:0016740">
    <property type="term" value="F:transferase activity"/>
    <property type="evidence" value="ECO:0007669"/>
    <property type="project" value="UniProtKB-KW"/>
</dbReference>
<dbReference type="PANTHER" id="PTHR10099">
    <property type="entry name" value="PHOSPHORIBOSYLFORMYLGLYCINAMIDINE SYNTHASE"/>
    <property type="match status" value="1"/>
</dbReference>
<dbReference type="SMART" id="SM01211">
    <property type="entry name" value="GATase_5"/>
    <property type="match status" value="1"/>
</dbReference>
<keyword evidence="1" id="KW-0315">Glutamine amidotransferase</keyword>
<proteinExistence type="predicted"/>
<reference evidence="1 2" key="1">
    <citation type="submission" date="2017-01" db="EMBL/GenBank/DDBJ databases">
        <title>The cable genome- insights into the physiology and evolution of filamentous bacteria capable of sulfide oxidation via long distance electron transfer.</title>
        <authorList>
            <person name="Schreiber L."/>
            <person name="Bjerg J.T."/>
            <person name="Boggild A."/>
            <person name="Van De Vossenberg J."/>
            <person name="Meysman F."/>
            <person name="Nielsen L.P."/>
            <person name="Schramm A."/>
            <person name="Kjeldsen K.U."/>
        </authorList>
    </citation>
    <scope>NUCLEOTIDE SEQUENCE [LARGE SCALE GENOMIC DNA]</scope>
    <source>
        <strain evidence="1">A1</strain>
    </source>
</reference>
<protein>
    <submittedName>
        <fullName evidence="1">CobB/CobQ-like glutamine amidotransferase domain-containing protein</fullName>
        <ecNumber evidence="1">6.3.5.3</ecNumber>
    </submittedName>
</protein>
<dbReference type="GO" id="GO:0006164">
    <property type="term" value="P:purine nucleotide biosynthetic process"/>
    <property type="evidence" value="ECO:0007669"/>
    <property type="project" value="TreeGrafter"/>
</dbReference>
<dbReference type="GO" id="GO:0005737">
    <property type="term" value="C:cytoplasm"/>
    <property type="evidence" value="ECO:0007669"/>
    <property type="project" value="TreeGrafter"/>
</dbReference>
<evidence type="ECO:0000313" key="2">
    <source>
        <dbReference type="Proteomes" id="UP000288086"/>
    </source>
</evidence>
<dbReference type="PANTHER" id="PTHR10099:SF1">
    <property type="entry name" value="PHOSPHORIBOSYLFORMYLGLYCINAMIDINE SYNTHASE"/>
    <property type="match status" value="1"/>
</dbReference>
<dbReference type="Proteomes" id="UP000288086">
    <property type="component" value="Unassembled WGS sequence"/>
</dbReference>
<sequence length="125" mass="14102">MQESPAIMLQGMSELVFGIHVDHGEGKLHFPDAAVRSEVIGQNLVPLVYTDDSGMATEQYPFNPNGSPDGFAGLCSPDGRHLAMMPHPERAFLGWQCHWLPREMRGMEVSPWLQMFRNAYNWCVK</sequence>
<keyword evidence="2" id="KW-1185">Reference proteome</keyword>
<comment type="caution">
    <text evidence="1">The sequence shown here is derived from an EMBL/GenBank/DDBJ whole genome shotgun (WGS) entry which is preliminary data.</text>
</comment>
<dbReference type="SUPFAM" id="SSF52317">
    <property type="entry name" value="Class I glutamine amidotransferase-like"/>
    <property type="match status" value="1"/>
</dbReference>
<dbReference type="EMBL" id="MTKP01000359">
    <property type="protein sequence ID" value="RWX44822.1"/>
    <property type="molecule type" value="Genomic_DNA"/>
</dbReference>
<dbReference type="InterPro" id="IPR029062">
    <property type="entry name" value="Class_I_gatase-like"/>
</dbReference>
<keyword evidence="1" id="KW-0436">Ligase</keyword>
<dbReference type="GO" id="GO:0004642">
    <property type="term" value="F:phosphoribosylformylglycinamidine synthase activity"/>
    <property type="evidence" value="ECO:0007669"/>
    <property type="project" value="UniProtKB-EC"/>
</dbReference>
<evidence type="ECO:0000313" key="1">
    <source>
        <dbReference type="EMBL" id="RWX44822.1"/>
    </source>
</evidence>
<organism evidence="1 2">
    <name type="scientific">Candidatus Electrothrix communis</name>
    <dbReference type="NCBI Taxonomy" id="1859133"/>
    <lineage>
        <taxon>Bacteria</taxon>
        <taxon>Pseudomonadati</taxon>
        <taxon>Thermodesulfobacteriota</taxon>
        <taxon>Desulfobulbia</taxon>
        <taxon>Desulfobulbales</taxon>
        <taxon>Desulfobulbaceae</taxon>
        <taxon>Candidatus Electrothrix</taxon>
    </lineage>
</organism>
<dbReference type="Gene3D" id="3.40.50.880">
    <property type="match status" value="1"/>
</dbReference>
<gene>
    <name evidence="1" type="ORF">VT98_13591</name>
</gene>
<accession>A0A444IVH6</accession>
<name>A0A444IVH6_9BACT</name>
<dbReference type="Pfam" id="PF13507">
    <property type="entry name" value="GATase_5"/>
    <property type="match status" value="1"/>
</dbReference>
<keyword evidence="1" id="KW-0808">Transferase</keyword>
<dbReference type="AlphaFoldDB" id="A0A444IVH6"/>